<feature type="region of interest" description="Disordered" evidence="2">
    <location>
        <begin position="193"/>
        <end position="228"/>
    </location>
</feature>
<organism evidence="3 4">
    <name type="scientific">Arabis nemorensis</name>
    <dbReference type="NCBI Taxonomy" id="586526"/>
    <lineage>
        <taxon>Eukaryota</taxon>
        <taxon>Viridiplantae</taxon>
        <taxon>Streptophyta</taxon>
        <taxon>Embryophyta</taxon>
        <taxon>Tracheophyta</taxon>
        <taxon>Spermatophyta</taxon>
        <taxon>Magnoliopsida</taxon>
        <taxon>eudicotyledons</taxon>
        <taxon>Gunneridae</taxon>
        <taxon>Pentapetalae</taxon>
        <taxon>rosids</taxon>
        <taxon>malvids</taxon>
        <taxon>Brassicales</taxon>
        <taxon>Brassicaceae</taxon>
        <taxon>Arabideae</taxon>
        <taxon>Arabis</taxon>
    </lineage>
</organism>
<protein>
    <recommendedName>
        <fullName evidence="5">IST1-like protein</fullName>
    </recommendedName>
</protein>
<comment type="similarity">
    <text evidence="1">Belongs to the IST1 family.</text>
</comment>
<evidence type="ECO:0008006" key="5">
    <source>
        <dbReference type="Google" id="ProtNLM"/>
    </source>
</evidence>
<dbReference type="Gene3D" id="1.20.1260.60">
    <property type="entry name" value="Vacuolar protein sorting-associated protein Ist1"/>
    <property type="match status" value="1"/>
</dbReference>
<evidence type="ECO:0000313" key="3">
    <source>
        <dbReference type="EMBL" id="VVA99978.1"/>
    </source>
</evidence>
<comment type="caution">
    <text evidence="3">The sequence shown here is derived from an EMBL/GenBank/DDBJ whole genome shotgun (WGS) entry which is preliminary data.</text>
</comment>
<keyword evidence="4" id="KW-1185">Reference proteome</keyword>
<accession>A0A565BEE8</accession>
<dbReference type="FunFam" id="1.20.1260.60:FF:000002">
    <property type="entry name" value="Vacuolar protein sorting-associated protein IST1"/>
    <property type="match status" value="1"/>
</dbReference>
<name>A0A565BEE8_9BRAS</name>
<gene>
    <name evidence="3" type="ORF">ANE_LOCUS10423</name>
</gene>
<dbReference type="EMBL" id="CABITT030000003">
    <property type="protein sequence ID" value="VVA99978.1"/>
    <property type="molecule type" value="Genomic_DNA"/>
</dbReference>
<dbReference type="InterPro" id="IPR005061">
    <property type="entry name" value="Ist1"/>
</dbReference>
<dbReference type="InterPro" id="IPR042277">
    <property type="entry name" value="IST1-like"/>
</dbReference>
<dbReference type="AlphaFoldDB" id="A0A565BEE8"/>
<dbReference type="Proteomes" id="UP000489600">
    <property type="component" value="Unassembled WGS sequence"/>
</dbReference>
<dbReference type="OrthoDB" id="29853at2759"/>
<dbReference type="Pfam" id="PF03398">
    <property type="entry name" value="Ist1"/>
    <property type="match status" value="1"/>
</dbReference>
<reference evidence="3" key="1">
    <citation type="submission" date="2019-07" db="EMBL/GenBank/DDBJ databases">
        <authorList>
            <person name="Dittberner H."/>
        </authorList>
    </citation>
    <scope>NUCLEOTIDE SEQUENCE [LARGE SCALE GENOMIC DNA]</scope>
</reference>
<dbReference type="PANTHER" id="PTHR12161:SF78">
    <property type="entry name" value="IST1P"/>
    <property type="match status" value="1"/>
</dbReference>
<dbReference type="GO" id="GO:0015031">
    <property type="term" value="P:protein transport"/>
    <property type="evidence" value="ECO:0007669"/>
    <property type="project" value="InterPro"/>
</dbReference>
<evidence type="ECO:0000313" key="4">
    <source>
        <dbReference type="Proteomes" id="UP000489600"/>
    </source>
</evidence>
<dbReference type="PANTHER" id="PTHR12161">
    <property type="entry name" value="IST1 FAMILY MEMBER"/>
    <property type="match status" value="1"/>
</dbReference>
<evidence type="ECO:0000256" key="1">
    <source>
        <dbReference type="ARBA" id="ARBA00005536"/>
    </source>
</evidence>
<sequence length="363" mass="42841">MFGFLLGWRKASKCKSVVKQLQRRLKLLKNKKYAISSHLRHDIAQLLRIGERSRALHRAQHLFLDENLMSLYHLLLHFSDFILLHLSYIRRHRDLPDGIHEAVSTLVFASARCGDLPELRTLRLLFVERYGQPFVSTALHLLPDNRVNPQIKEKLSITSVSDEFKFKLLAEIAAEHGLRLEVLALAYTPDFHKQGTDNSETEKEKEAQVDKFTLTEKQEESRSESSRDQRKLCDEDECIEEEVVLEKDQRVFRFRETQEERKERKRSIRRISRSASSSPMAKDVECWRYYYKGRRRRQKKECGQCYHIVYNVFTMWPGDQKEKGQGERGLKDAKHVHPKLPDCDQIAAHFTALRRRQQQQQMP</sequence>
<evidence type="ECO:0000256" key="2">
    <source>
        <dbReference type="SAM" id="MobiDB-lite"/>
    </source>
</evidence>
<proteinExistence type="inferred from homology"/>